<keyword evidence="11" id="KW-1185">Reference proteome</keyword>
<comment type="pathway">
    <text evidence="2 8">Cofactor biosynthesis; ubiquinone biosynthesis.</text>
</comment>
<evidence type="ECO:0000259" key="9">
    <source>
        <dbReference type="Pfam" id="PF08511"/>
    </source>
</evidence>
<dbReference type="OrthoDB" id="619536at2759"/>
<dbReference type="Gene3D" id="1.10.357.10">
    <property type="entry name" value="Tetracycline Repressor, domain 2"/>
    <property type="match status" value="1"/>
</dbReference>
<dbReference type="Proteomes" id="UP000275846">
    <property type="component" value="Unassembled WGS sequence"/>
</dbReference>
<name>A0A183SA52_SCHSO</name>
<dbReference type="STRING" id="70667.A0A183SA52"/>
<evidence type="ECO:0000256" key="3">
    <source>
        <dbReference type="ARBA" id="ARBA00010766"/>
    </source>
</evidence>
<keyword evidence="6 8" id="KW-0446">Lipid-binding</keyword>
<dbReference type="GO" id="GO:0006744">
    <property type="term" value="P:ubiquinone biosynthetic process"/>
    <property type="evidence" value="ECO:0007669"/>
    <property type="project" value="UniProtKB-UniRule"/>
</dbReference>
<accession>A0A183SA52</accession>
<protein>
    <recommendedName>
        <fullName evidence="8">Ubiquinone biosynthesis protein</fullName>
    </recommendedName>
</protein>
<comment type="function">
    <text evidence="8">Membrane-associated protein that warps the membrane surface to access and bind aromatic isoprenes with high specificity, including ubiquinone (CoQ) isoprene intermediates and presents them directly to Coq7, therefore facilitating the Coq7-mediated hydroxylase step. Participates in the biosynthesis of coenzyme Q, also named ubiquinone, an essential lipid-soluble electron transporter for aerobic cellular respiration.</text>
</comment>
<keyword evidence="4 8" id="KW-0831">Ubiquinone biosynthesis</keyword>
<evidence type="ECO:0000313" key="12">
    <source>
        <dbReference type="WBParaSite" id="SSLN_0000114601-mRNA-1"/>
    </source>
</evidence>
<reference evidence="12" key="1">
    <citation type="submission" date="2016-06" db="UniProtKB">
        <authorList>
            <consortium name="WormBaseParasite"/>
        </authorList>
    </citation>
    <scope>IDENTIFICATION</scope>
</reference>
<organism evidence="12">
    <name type="scientific">Schistocephalus solidus</name>
    <name type="common">Tapeworm</name>
    <dbReference type="NCBI Taxonomy" id="70667"/>
    <lineage>
        <taxon>Eukaryota</taxon>
        <taxon>Metazoa</taxon>
        <taxon>Spiralia</taxon>
        <taxon>Lophotrochozoa</taxon>
        <taxon>Platyhelminthes</taxon>
        <taxon>Cestoda</taxon>
        <taxon>Eucestoda</taxon>
        <taxon>Diphyllobothriidea</taxon>
        <taxon>Diphyllobothriidae</taxon>
        <taxon>Schistocephalus</taxon>
    </lineage>
</organism>
<evidence type="ECO:0000256" key="8">
    <source>
        <dbReference type="RuleBase" id="RU366063"/>
    </source>
</evidence>
<dbReference type="Pfam" id="PF08511">
    <property type="entry name" value="COQ9"/>
    <property type="match status" value="1"/>
</dbReference>
<evidence type="ECO:0000313" key="10">
    <source>
        <dbReference type="EMBL" id="VDL86931.1"/>
    </source>
</evidence>
<evidence type="ECO:0000313" key="11">
    <source>
        <dbReference type="Proteomes" id="UP000275846"/>
    </source>
</evidence>
<sequence>MNWYAKRLGLAYVYKLTELFFIQDKSPDHTESWTFLDRRITDLRCMKEAKVRPSVESFLLLFLSVPWRTQNISHT</sequence>
<keyword evidence="7 8" id="KW-0496">Mitochondrion</keyword>
<keyword evidence="5" id="KW-0809">Transit peptide</keyword>
<reference evidence="10 11" key="2">
    <citation type="submission" date="2018-11" db="EMBL/GenBank/DDBJ databases">
        <authorList>
            <consortium name="Pathogen Informatics"/>
        </authorList>
    </citation>
    <scope>NUCLEOTIDE SEQUENCE [LARGE SCALE GENOMIC DNA]</scope>
    <source>
        <strain evidence="10 11">NST_G2</strain>
    </source>
</reference>
<dbReference type="PANTHER" id="PTHR21427:SF19">
    <property type="entry name" value="UBIQUINONE BIOSYNTHESIS PROTEIN COQ9, MITOCHONDRIAL"/>
    <property type="match status" value="1"/>
</dbReference>
<dbReference type="InterPro" id="IPR012762">
    <property type="entry name" value="Ubiq_biosynth_COQ9"/>
</dbReference>
<comment type="subcellular location">
    <subcellularLocation>
        <location evidence="1 8">Mitochondrion</location>
    </subcellularLocation>
</comment>
<gene>
    <name evidence="10" type="ORF">SSLN_LOCUS1100</name>
</gene>
<evidence type="ECO:0000256" key="4">
    <source>
        <dbReference type="ARBA" id="ARBA00022688"/>
    </source>
</evidence>
<feature type="domain" description="COQ9 C-terminal" evidence="9">
    <location>
        <begin position="1"/>
        <end position="44"/>
    </location>
</feature>
<dbReference type="InterPro" id="IPR013718">
    <property type="entry name" value="COQ9_C"/>
</dbReference>
<evidence type="ECO:0000256" key="6">
    <source>
        <dbReference type="ARBA" id="ARBA00023121"/>
    </source>
</evidence>
<dbReference type="AlphaFoldDB" id="A0A183SA52"/>
<evidence type="ECO:0000256" key="2">
    <source>
        <dbReference type="ARBA" id="ARBA00004749"/>
    </source>
</evidence>
<dbReference type="PANTHER" id="PTHR21427">
    <property type="entry name" value="UBIQUINONE BIOSYNTHESIS PROTEIN COQ9, MITOCHONDRIAL"/>
    <property type="match status" value="1"/>
</dbReference>
<dbReference type="WBParaSite" id="SSLN_0000114601-mRNA-1">
    <property type="protein sequence ID" value="SSLN_0000114601-mRNA-1"/>
    <property type="gene ID" value="SSLN_0000114601"/>
</dbReference>
<dbReference type="EMBL" id="UYSU01001511">
    <property type="protein sequence ID" value="VDL86931.1"/>
    <property type="molecule type" value="Genomic_DNA"/>
</dbReference>
<evidence type="ECO:0000256" key="5">
    <source>
        <dbReference type="ARBA" id="ARBA00022946"/>
    </source>
</evidence>
<dbReference type="GO" id="GO:0005743">
    <property type="term" value="C:mitochondrial inner membrane"/>
    <property type="evidence" value="ECO:0007669"/>
    <property type="project" value="TreeGrafter"/>
</dbReference>
<comment type="similarity">
    <text evidence="3 8">Belongs to the COQ9 family.</text>
</comment>
<dbReference type="GO" id="GO:0008289">
    <property type="term" value="F:lipid binding"/>
    <property type="evidence" value="ECO:0007669"/>
    <property type="project" value="UniProtKB-UniRule"/>
</dbReference>
<evidence type="ECO:0000256" key="1">
    <source>
        <dbReference type="ARBA" id="ARBA00004173"/>
    </source>
</evidence>
<proteinExistence type="inferred from homology"/>
<evidence type="ECO:0000256" key="7">
    <source>
        <dbReference type="ARBA" id="ARBA00023128"/>
    </source>
</evidence>